<dbReference type="EMBL" id="CABEEZ010000097">
    <property type="protein sequence ID" value="VTR40487.1"/>
    <property type="molecule type" value="Genomic_DNA"/>
</dbReference>
<name>A0A4U9V4D1_SERFO</name>
<organism evidence="1">
    <name type="scientific">Serratia fonticola</name>
    <dbReference type="NCBI Taxonomy" id="47917"/>
    <lineage>
        <taxon>Bacteria</taxon>
        <taxon>Pseudomonadati</taxon>
        <taxon>Pseudomonadota</taxon>
        <taxon>Gammaproteobacteria</taxon>
        <taxon>Enterobacterales</taxon>
        <taxon>Yersiniaceae</taxon>
        <taxon>Serratia</taxon>
    </lineage>
</organism>
<reference evidence="1" key="1">
    <citation type="submission" date="2019-05" db="EMBL/GenBank/DDBJ databases">
        <authorList>
            <consortium name="Pathogen Informatics"/>
        </authorList>
    </citation>
    <scope>NUCLEOTIDE SEQUENCE [LARGE SCALE GENOMIC DNA]</scope>
    <source>
        <strain evidence="1">NCTC12965</strain>
    </source>
</reference>
<dbReference type="AlphaFoldDB" id="A0A4U9V4D1"/>
<gene>
    <name evidence="1" type="ORF">NCTC12965_04507</name>
</gene>
<proteinExistence type="predicted"/>
<protein>
    <submittedName>
        <fullName evidence="1">Uncharacterized protein</fullName>
    </submittedName>
</protein>
<sequence>MAFDDSDDLLAQKAAKRLEQALAHQPGRAGMTMLIASQQKR</sequence>
<evidence type="ECO:0000313" key="1">
    <source>
        <dbReference type="EMBL" id="VTR40487.1"/>
    </source>
</evidence>
<accession>A0A4U9V4D1</accession>